<evidence type="ECO:0000313" key="3">
    <source>
        <dbReference type="EMBL" id="KAK8891010.1"/>
    </source>
</evidence>
<organism evidence="3 4">
    <name type="scientific">Tritrichomonas musculus</name>
    <dbReference type="NCBI Taxonomy" id="1915356"/>
    <lineage>
        <taxon>Eukaryota</taxon>
        <taxon>Metamonada</taxon>
        <taxon>Parabasalia</taxon>
        <taxon>Tritrichomonadida</taxon>
        <taxon>Tritrichomonadidae</taxon>
        <taxon>Tritrichomonas</taxon>
    </lineage>
</organism>
<dbReference type="EMBL" id="JAPFFF010000004">
    <property type="protein sequence ID" value="KAK8891010.1"/>
    <property type="molecule type" value="Genomic_DNA"/>
</dbReference>
<proteinExistence type="predicted"/>
<feature type="region of interest" description="Disordered" evidence="1">
    <location>
        <begin position="193"/>
        <end position="257"/>
    </location>
</feature>
<accession>A0ABR2KIP2</accession>
<evidence type="ECO:0000256" key="1">
    <source>
        <dbReference type="SAM" id="MobiDB-lite"/>
    </source>
</evidence>
<name>A0ABR2KIP2_9EUKA</name>
<protein>
    <submittedName>
        <fullName evidence="3">Uncharacterized protein</fullName>
    </submittedName>
</protein>
<keyword evidence="2" id="KW-0472">Membrane</keyword>
<evidence type="ECO:0000256" key="2">
    <source>
        <dbReference type="SAM" id="Phobius"/>
    </source>
</evidence>
<dbReference type="Proteomes" id="UP001470230">
    <property type="component" value="Unassembled WGS sequence"/>
</dbReference>
<sequence>MFRRSLYISHTVDYQVSPSELDFIEHLEDFNFMTLARDDQKLIDYFIDHFDFLLKYAFRLNAISDKRLYSKATSVFLADHPTIREQFHQKTHLNSFILRYTQNIEEYKSESHAAFFDLLPRLIMTDDQKKIYPEFLKKTFFQDILENINIQPAFEFLCNLPNIIPVSLHTPLFTVEIPQMIVQILKNDGEIDSDDSDYNDILDSENESESAQQNEGKSENDINKDDNSSIDNREKTQKKNSKKKSQNTPNDIDDFNNDEIERDFKTEQKIQRTQNLFIYYVKQRMITDIPATLMFDDSFEEIVKNSITERRPETFELIQFLMTIQNDLYPSNKWNDIYGIILAHFNDYCKVILHTKPFGLCSKYCINLTCAIIMSTKKLNDTFIEVFLALTESFFKYEIIKDEPKNQKKSILIDPNRSHFFKPNLGHDKGSDDNNENGSDNKVIERNRNYTNRNSFLHSCYLFIVKLLLNLNLLSEDLIEKSDLPNRIVDFFLAKSPKMFAAQTGQCMELFIVFDPIVSNLSLVDKEDWDKVKHIVEEKKVILSKPYGKPSGLNDSKTKTSSKPQGNFTIQPFIFIFILGMLVAFLIKFIN</sequence>
<keyword evidence="2" id="KW-0812">Transmembrane</keyword>
<feature type="region of interest" description="Disordered" evidence="1">
    <location>
        <begin position="425"/>
        <end position="444"/>
    </location>
</feature>
<comment type="caution">
    <text evidence="3">The sequence shown here is derived from an EMBL/GenBank/DDBJ whole genome shotgun (WGS) entry which is preliminary data.</text>
</comment>
<gene>
    <name evidence="3" type="ORF">M9Y10_028213</name>
</gene>
<feature type="compositionally biased region" description="Acidic residues" evidence="1">
    <location>
        <begin position="193"/>
        <end position="208"/>
    </location>
</feature>
<reference evidence="3 4" key="1">
    <citation type="submission" date="2024-04" db="EMBL/GenBank/DDBJ databases">
        <title>Tritrichomonas musculus Genome.</title>
        <authorList>
            <person name="Alves-Ferreira E."/>
            <person name="Grigg M."/>
            <person name="Lorenzi H."/>
            <person name="Galac M."/>
        </authorList>
    </citation>
    <scope>NUCLEOTIDE SEQUENCE [LARGE SCALE GENOMIC DNA]</scope>
    <source>
        <strain evidence="3 4">EAF2021</strain>
    </source>
</reference>
<feature type="compositionally biased region" description="Basic and acidic residues" evidence="1">
    <location>
        <begin position="216"/>
        <end position="237"/>
    </location>
</feature>
<feature type="transmembrane region" description="Helical" evidence="2">
    <location>
        <begin position="570"/>
        <end position="590"/>
    </location>
</feature>
<evidence type="ECO:0000313" key="4">
    <source>
        <dbReference type="Proteomes" id="UP001470230"/>
    </source>
</evidence>
<keyword evidence="4" id="KW-1185">Reference proteome</keyword>
<keyword evidence="2" id="KW-1133">Transmembrane helix</keyword>